<proteinExistence type="predicted"/>
<dbReference type="EMBL" id="LAZR01016763">
    <property type="protein sequence ID" value="KKM03109.1"/>
    <property type="molecule type" value="Genomic_DNA"/>
</dbReference>
<organism evidence="1">
    <name type="scientific">marine sediment metagenome</name>
    <dbReference type="NCBI Taxonomy" id="412755"/>
    <lineage>
        <taxon>unclassified sequences</taxon>
        <taxon>metagenomes</taxon>
        <taxon>ecological metagenomes</taxon>
    </lineage>
</organism>
<accession>A0A0F9GWG0</accession>
<reference evidence="1" key="1">
    <citation type="journal article" date="2015" name="Nature">
        <title>Complex archaea that bridge the gap between prokaryotes and eukaryotes.</title>
        <authorList>
            <person name="Spang A."/>
            <person name="Saw J.H."/>
            <person name="Jorgensen S.L."/>
            <person name="Zaremba-Niedzwiedzka K."/>
            <person name="Martijn J."/>
            <person name="Lind A.E."/>
            <person name="van Eijk R."/>
            <person name="Schleper C."/>
            <person name="Guy L."/>
            <person name="Ettema T.J."/>
        </authorList>
    </citation>
    <scope>NUCLEOTIDE SEQUENCE</scope>
</reference>
<evidence type="ECO:0000313" key="1">
    <source>
        <dbReference type="EMBL" id="KKM03109.1"/>
    </source>
</evidence>
<sequence>MENWDGIARQLGYETEHDMLLDFYVREEMSIKRIALKLGAGTTTINRRLSICGITKKPKGGANNLARQKMKLHRMDQRFVMFAPLKEVAEISGTHTTTVYKYKKEVRGGKLDGLLHNQPGDGVEPLFDSF</sequence>
<protein>
    <submittedName>
        <fullName evidence="1">Uncharacterized protein</fullName>
    </submittedName>
</protein>
<dbReference type="AlphaFoldDB" id="A0A0F9GWG0"/>
<gene>
    <name evidence="1" type="ORF">LCGC14_1777730</name>
</gene>
<name>A0A0F9GWG0_9ZZZZ</name>
<comment type="caution">
    <text evidence="1">The sequence shown here is derived from an EMBL/GenBank/DDBJ whole genome shotgun (WGS) entry which is preliminary data.</text>
</comment>